<reference evidence="1" key="1">
    <citation type="submission" date="2020-02" db="EMBL/GenBank/DDBJ databases">
        <authorList>
            <person name="Meier V. D."/>
        </authorList>
    </citation>
    <scope>NUCLEOTIDE SEQUENCE</scope>
    <source>
        <strain evidence="1">AVDCRST_MAG41</strain>
    </source>
</reference>
<accession>A0A6J4I1S9</accession>
<evidence type="ECO:0000313" key="1">
    <source>
        <dbReference type="EMBL" id="CAA9239879.1"/>
    </source>
</evidence>
<dbReference type="AlphaFoldDB" id="A0A6J4I1S9"/>
<dbReference type="EMBL" id="CADCTP010000128">
    <property type="protein sequence ID" value="CAA9239879.1"/>
    <property type="molecule type" value="Genomic_DNA"/>
</dbReference>
<protein>
    <submittedName>
        <fullName evidence="1">Uncharacterized protein</fullName>
    </submittedName>
</protein>
<proteinExistence type="predicted"/>
<sequence>MSVLTEKEFAAGEAYGIEPRCRAEAHEAGGGTINPRFPGFDPQFLRLRPHRIVTWGVEVPSSVDRGAYGRDV</sequence>
<name>A0A6J4I1S9_9ACTN</name>
<gene>
    <name evidence="1" type="ORF">AVDCRST_MAG41-1493</name>
</gene>
<organism evidence="1">
    <name type="scientific">uncultured Mycobacteriales bacterium</name>
    <dbReference type="NCBI Taxonomy" id="581187"/>
    <lineage>
        <taxon>Bacteria</taxon>
        <taxon>Bacillati</taxon>
        <taxon>Actinomycetota</taxon>
        <taxon>Actinomycetes</taxon>
        <taxon>Mycobacteriales</taxon>
        <taxon>environmental samples</taxon>
    </lineage>
</organism>